<dbReference type="Pfam" id="PF13229">
    <property type="entry name" value="Beta_helix"/>
    <property type="match status" value="1"/>
</dbReference>
<evidence type="ECO:0000259" key="2">
    <source>
        <dbReference type="Pfam" id="PF11924"/>
    </source>
</evidence>
<dbReference type="InterPro" id="IPR039448">
    <property type="entry name" value="Beta_helix"/>
</dbReference>
<dbReference type="Proteomes" id="UP000320735">
    <property type="component" value="Unassembled WGS sequence"/>
</dbReference>
<proteinExistence type="predicted"/>
<dbReference type="InterPro" id="IPR011050">
    <property type="entry name" value="Pectin_lyase_fold/virulence"/>
</dbReference>
<feature type="domain" description="Inverse autotransporter beta-domain" evidence="2">
    <location>
        <begin position="98"/>
        <end position="248"/>
    </location>
</feature>
<evidence type="ECO:0000259" key="3">
    <source>
        <dbReference type="Pfam" id="PF13229"/>
    </source>
</evidence>
<dbReference type="SMART" id="SM00710">
    <property type="entry name" value="PbH1"/>
    <property type="match status" value="14"/>
</dbReference>
<dbReference type="InterPro" id="IPR006626">
    <property type="entry name" value="PbH1"/>
</dbReference>
<dbReference type="InterPro" id="IPR012334">
    <property type="entry name" value="Pectin_lyas_fold"/>
</dbReference>
<accession>A0A5C6BUY3</accession>
<evidence type="ECO:0008006" key="6">
    <source>
        <dbReference type="Google" id="ProtNLM"/>
    </source>
</evidence>
<feature type="domain" description="Right handed beta helix" evidence="3">
    <location>
        <begin position="627"/>
        <end position="755"/>
    </location>
</feature>
<organism evidence="4 5">
    <name type="scientific">Symmachiella macrocystis</name>
    <dbReference type="NCBI Taxonomy" id="2527985"/>
    <lineage>
        <taxon>Bacteria</taxon>
        <taxon>Pseudomonadati</taxon>
        <taxon>Planctomycetota</taxon>
        <taxon>Planctomycetia</taxon>
        <taxon>Planctomycetales</taxon>
        <taxon>Planctomycetaceae</taxon>
        <taxon>Symmachiella</taxon>
    </lineage>
</organism>
<dbReference type="RefSeq" id="WP_197532492.1">
    <property type="nucleotide sequence ID" value="NZ_SJPP01000001.1"/>
</dbReference>
<dbReference type="InterPro" id="IPR024519">
    <property type="entry name" value="IAT_beta"/>
</dbReference>
<gene>
    <name evidence="4" type="ORF">CA54_33610</name>
</gene>
<feature type="signal peptide" evidence="1">
    <location>
        <begin position="1"/>
        <end position="25"/>
    </location>
</feature>
<comment type="caution">
    <text evidence="4">The sequence shown here is derived from an EMBL/GenBank/DDBJ whole genome shotgun (WGS) entry which is preliminary data.</text>
</comment>
<dbReference type="InterPro" id="IPR038177">
    <property type="entry name" value="IAT_beta_sf"/>
</dbReference>
<dbReference type="Pfam" id="PF11924">
    <property type="entry name" value="IAT_beta"/>
    <property type="match status" value="1"/>
</dbReference>
<evidence type="ECO:0000313" key="5">
    <source>
        <dbReference type="Proteomes" id="UP000320735"/>
    </source>
</evidence>
<protein>
    <recommendedName>
        <fullName evidence="6">Inverse autotransporter beta-domain domain-containing protein</fullName>
    </recommendedName>
</protein>
<dbReference type="EMBL" id="SJPP01000001">
    <property type="protein sequence ID" value="TWU14494.1"/>
    <property type="molecule type" value="Genomic_DNA"/>
</dbReference>
<reference evidence="4 5" key="1">
    <citation type="submission" date="2019-02" db="EMBL/GenBank/DDBJ databases">
        <title>Deep-cultivation of Planctomycetes and their phenomic and genomic characterization uncovers novel biology.</title>
        <authorList>
            <person name="Wiegand S."/>
            <person name="Jogler M."/>
            <person name="Boedeker C."/>
            <person name="Pinto D."/>
            <person name="Vollmers J."/>
            <person name="Rivas-Marin E."/>
            <person name="Kohn T."/>
            <person name="Peeters S.H."/>
            <person name="Heuer A."/>
            <person name="Rast P."/>
            <person name="Oberbeckmann S."/>
            <person name="Bunk B."/>
            <person name="Jeske O."/>
            <person name="Meyerdierks A."/>
            <person name="Storesund J.E."/>
            <person name="Kallscheuer N."/>
            <person name="Luecker S."/>
            <person name="Lage O.M."/>
            <person name="Pohl T."/>
            <person name="Merkel B.J."/>
            <person name="Hornburger P."/>
            <person name="Mueller R.-W."/>
            <person name="Bruemmer F."/>
            <person name="Labrenz M."/>
            <person name="Spormann A.M."/>
            <person name="Op Den Camp H."/>
            <person name="Overmann J."/>
            <person name="Amann R."/>
            <person name="Jetten M.S.M."/>
            <person name="Mascher T."/>
            <person name="Medema M.H."/>
            <person name="Devos D.P."/>
            <person name="Kaster A.-K."/>
            <person name="Ovreas L."/>
            <person name="Rohde M."/>
            <person name="Galperin M.Y."/>
            <person name="Jogler C."/>
        </authorList>
    </citation>
    <scope>NUCLEOTIDE SEQUENCE [LARGE SCALE GENOMIC DNA]</scope>
    <source>
        <strain evidence="4 5">CA54</strain>
    </source>
</reference>
<feature type="chain" id="PRO_5023098791" description="Inverse autotransporter beta-domain domain-containing protein" evidence="1">
    <location>
        <begin position="26"/>
        <end position="1107"/>
    </location>
</feature>
<keyword evidence="1" id="KW-0732">Signal</keyword>
<dbReference type="SUPFAM" id="SSF51126">
    <property type="entry name" value="Pectin lyase-like"/>
    <property type="match status" value="1"/>
</dbReference>
<sequence length="1107" mass="117131" precursor="true">MNTRRVNVPLRIVLITAMLWSPVHAADDAGSVRLANNETTGTAYVTPTQWSTESMNGGPTGVTTVGSPGPYRAADPFGIQFRFRSDINPSFVKDGYQTLGAMVPFHIDPGTSLVFIEGRGYATNSAEYGGNVGLGYRHYNETMNRMYSVSGWWDYDDSNEFNYDRFGISLASLTDNGLDYRANGYIASDTGGGFVGRTTGIPIFSGYNIAQATDSLYEVPYSGFDAEIGMPVPFLGDYGVKVYAGGYYMEAEGEKDASGPRIRFQGDITQSIWGQVEWTSDSVFGSNVMGSIAIDFPGGGRRPILTRQPTNMMLAQQVQRQYRVPVNEKVVRESSVAINPVDMEPFIVYHVDNTAPDSGDGSAEAPYSTLPGSVPSAADIIFVNRGDGTSSGMTGDFLLQDDQRLLGEGTVHFYTSTAGTFELPGFTPGVNPLLGGTVSMLGDRTEIAGFRFAVPDGQPAIFGSGDDFLIREVAVSGGGRGIDLMNATGVGLITDSTFFGTGADSIRAENADGTTLDLAIIDTIIADGGEDGVYVTVDTAATINLLMDNVDVSGVAGNGFGTDVSYFNTTLAVDVFDSSFSDNFGDGFHVERVDDSAFSIDIADSFFDRNGGHGVNIDSRNGRVPNGMVDIVRSSMSDNAGLGLRLHGEADVTLDVDLADNFINRNGFGGIQMTSAERILLQGVWERNEINDNGFDDLVGDGDGIFLQSNLDLVLTDNDVLGNNGDGLQVEIFGAASTILDLNGNRINNNLGAGFDWESIFGGSLLLMDVDASATRISQFNNNNGDGMEFRADGLSGTADFIVATINDTEINFNEGRGVDLLTQEDADAEYYITDSQISANGEEGVYLVNTASGTQTQDVSSSVALADDGLIDTRPTTTVVIDSSEIDANGDIGTMGGVVLRVGTSDGGYGTTFDGGYASDGFGGVIAGLTNSMLSGNYGEDLVIETFTSTVAPPDSAGTWTDAEFTVDSYESDPLARIDVVFYGNTADSIDVINSGAFYDNAEAVFKSRDVDQTDPGPFTDPARRRNAARLAARNGLPPATPGGASDNFLYSGIGLSAMRVEGPLPGIEDGVDILDPGFGGAVLLGVLPGELPFTWQVVPPGTIFP</sequence>
<name>A0A5C6BUY3_9PLAN</name>
<dbReference type="Gene3D" id="2.40.160.160">
    <property type="entry name" value="Inverse autotransporter, beta-domain"/>
    <property type="match status" value="1"/>
</dbReference>
<dbReference type="Gene3D" id="2.160.20.10">
    <property type="entry name" value="Single-stranded right-handed beta-helix, Pectin lyase-like"/>
    <property type="match status" value="1"/>
</dbReference>
<keyword evidence="5" id="KW-1185">Reference proteome</keyword>
<evidence type="ECO:0000256" key="1">
    <source>
        <dbReference type="SAM" id="SignalP"/>
    </source>
</evidence>
<dbReference type="AlphaFoldDB" id="A0A5C6BUY3"/>
<evidence type="ECO:0000313" key="4">
    <source>
        <dbReference type="EMBL" id="TWU14494.1"/>
    </source>
</evidence>